<keyword evidence="3" id="KW-1185">Reference proteome</keyword>
<accession>B4K2B8</accession>
<feature type="compositionally biased region" description="Basic and acidic residues" evidence="1">
    <location>
        <begin position="177"/>
        <end position="205"/>
    </location>
</feature>
<feature type="compositionally biased region" description="Basic residues" evidence="1">
    <location>
        <begin position="1118"/>
        <end position="1127"/>
    </location>
</feature>
<sequence length="1191" mass="131414">MKTTVTVTTTTVTETISETVLPEETKAKEPAKELEKAMTVEPEKKPEEPRAVEPEKKLEEPRAVEPEKKPEEPKKPAYAGLPVDDSSSSWMDVMDEPMTFSDEEEEAPIHEVPVEKAPVPEKIKTSTTETVIVKDIVQPTEPEKVPETSVSEDTKTTVTVTTKTTVTETASETSLLEEPKPEKPAKKPEEPKAVEPEKKPEEPKKPAYAGLPVDDSSSSWMDVMDEPMTFSDEEEEAPIQEVPVEKAPVPENIKTSTTETVIVKDIVQPTEPEKVPETSVSEDTKTTVTVTTKTTVTETVSETAPLEEPQPEEPAKKPEEPKAVEPEEPKKPAYAGLPVDDSSSSWMDVMDEPMTFSDEEEEAPIQEVPVEKAPVPEKIKTSTTETVIVKDIVQPTEPEKVPETSVSEDTKTTVTVTTKTTVTETVSETAPLEEPKPEEPAKKPEEPKAVEPEKKPEESKKPAYAGLPVDDSSSSWMDVMDEPMTFSDEEEEAPIQEVPVEKAPVPEKIKTSTTETVIVKDIVQPTEPEKVPETSVSEDTKTTVTVTTKTTVTETVSETSLLEEPKPEERAKKPEEPKAVEPEKKPEESKKPAYAGLPVDDSSSSWMDVLDEPMTFSDEEEEAPIQEVPVEKAPVPEKIKTSTTETVIVKDIVQPTEPEKVPETSVSEDTKTTVTVTTKTTMTETVSETSLLEEPKPEERAKKPEEPKAVEPEKKPEESKKPAYAGLPVDDSSSSWMDVMDEPMTFSDEEEEAPIQEVPVEKAPVPEKIKTSTTETVIVKDIVQPTEPEKVPETSVSEDTKTTVTVTTKTTVTETVSETAPSEEPKPEEPAKKPEEPKAVEPEKKPEESKKPAYAGLPVDDSSSSWMDVLDEPIQEVPVEKTTVPEKITKSTIETVAVKDSVYPVEPEKISDFAVSEDTKSTVTVTTTTTTVSKDLEKQYKSEKGPAYSALTLEGPIDTWSSVLEESTPSSGNVVFTSTLSADAPEFTPSYLKHVYADQTNTFLANERVYNEFIPRSKTEQVVVLPKKSKKVKPAKRPKKPADEPQEIAVISEAPPTYVMEAQQPIEQSVWENNRDGKSYADVLFSSAEMPVTEKPVIVHEEKQTVVDPLPEVVKPKEHMKKPKQTKQKPVEFIQENSSTDNSKPATESSKEPSSDEKDVHKSSEMSWSALVRRPGSAYKLLVISSRPANH</sequence>
<feature type="compositionally biased region" description="Basic and acidic residues" evidence="1">
    <location>
        <begin position="1149"/>
        <end position="1164"/>
    </location>
</feature>
<feature type="compositionally biased region" description="Basic and acidic residues" evidence="1">
    <location>
        <begin position="107"/>
        <end position="124"/>
    </location>
</feature>
<feature type="compositionally biased region" description="Low complexity" evidence="1">
    <location>
        <begin position="1"/>
        <end position="22"/>
    </location>
</feature>
<feature type="region of interest" description="Disordered" evidence="1">
    <location>
        <begin position="652"/>
        <end position="869"/>
    </location>
</feature>
<feature type="compositionally biased region" description="Low complexity" evidence="1">
    <location>
        <begin position="729"/>
        <end position="738"/>
    </location>
</feature>
<feature type="region of interest" description="Disordered" evidence="1">
    <location>
        <begin position="1095"/>
        <end position="1169"/>
    </location>
</feature>
<feature type="compositionally biased region" description="Basic and acidic residues" evidence="1">
    <location>
        <begin position="823"/>
        <end position="851"/>
    </location>
</feature>
<organism evidence="3">
    <name type="scientific">Drosophila grimshawi</name>
    <name type="common">Hawaiian fruit fly</name>
    <name type="synonym">Idiomyia grimshawi</name>
    <dbReference type="NCBI Taxonomy" id="7222"/>
    <lineage>
        <taxon>Eukaryota</taxon>
        <taxon>Metazoa</taxon>
        <taxon>Ecdysozoa</taxon>
        <taxon>Arthropoda</taxon>
        <taxon>Hexapoda</taxon>
        <taxon>Insecta</taxon>
        <taxon>Pterygota</taxon>
        <taxon>Neoptera</taxon>
        <taxon>Endopterygota</taxon>
        <taxon>Diptera</taxon>
        <taxon>Brachycera</taxon>
        <taxon>Muscomorpha</taxon>
        <taxon>Ephydroidea</taxon>
        <taxon>Drosophilidae</taxon>
        <taxon>Drosophila</taxon>
        <taxon>Hawaiian Drosophila</taxon>
    </lineage>
</organism>
<name>B4K2B8_DROGR</name>
<feature type="region of interest" description="Disordered" evidence="1">
    <location>
        <begin position="1"/>
        <end position="639"/>
    </location>
</feature>
<evidence type="ECO:0000256" key="1">
    <source>
        <dbReference type="SAM" id="MobiDB-lite"/>
    </source>
</evidence>
<dbReference type="AlphaFoldDB" id="B4K2B8"/>
<feature type="compositionally biased region" description="Low complexity" evidence="1">
    <location>
        <begin position="533"/>
        <end position="560"/>
    </location>
</feature>
<gene>
    <name evidence="2" type="primary">Dgri\GH12964</name>
    <name evidence="2" type="ORF">Dgri_GH12964</name>
</gene>
<feature type="compositionally biased region" description="Low complexity" evidence="1">
    <location>
        <begin position="332"/>
        <end position="348"/>
    </location>
</feature>
<feature type="compositionally biased region" description="Basic and acidic residues" evidence="1">
    <location>
        <begin position="563"/>
        <end position="591"/>
    </location>
</feature>
<proteinExistence type="predicted"/>
<feature type="compositionally biased region" description="Low complexity" evidence="1">
    <location>
        <begin position="793"/>
        <end position="822"/>
    </location>
</feature>
<dbReference type="Proteomes" id="UP000001070">
    <property type="component" value="Unassembled WGS sequence"/>
</dbReference>
<feature type="compositionally biased region" description="Basic and acidic residues" evidence="1">
    <location>
        <begin position="313"/>
        <end position="331"/>
    </location>
</feature>
<evidence type="ECO:0000313" key="2">
    <source>
        <dbReference type="EMBL" id="EDW04707.1"/>
    </source>
</evidence>
<dbReference type="EMBL" id="CH918845">
    <property type="protein sequence ID" value="EDW04707.1"/>
    <property type="molecule type" value="Genomic_DNA"/>
</dbReference>
<feature type="compositionally biased region" description="Basic and acidic residues" evidence="1">
    <location>
        <begin position="693"/>
        <end position="721"/>
    </location>
</feature>
<feature type="compositionally biased region" description="Basic residues" evidence="1">
    <location>
        <begin position="1029"/>
        <end position="1039"/>
    </location>
</feature>
<feature type="compositionally biased region" description="Low complexity" evidence="1">
    <location>
        <begin position="147"/>
        <end position="174"/>
    </location>
</feature>
<dbReference type="OMA" id="HETHETV"/>
<feature type="compositionally biased region" description="Low complexity" evidence="1">
    <location>
        <begin position="83"/>
        <end position="92"/>
    </location>
</feature>
<reference evidence="2 3" key="1">
    <citation type="journal article" date="2007" name="Nature">
        <title>Evolution of genes and genomes on the Drosophila phylogeny.</title>
        <authorList>
            <consortium name="Drosophila 12 Genomes Consortium"/>
            <person name="Clark A.G."/>
            <person name="Eisen M.B."/>
            <person name="Smith D.R."/>
            <person name="Bergman C.M."/>
            <person name="Oliver B."/>
            <person name="Markow T.A."/>
            <person name="Kaufman T.C."/>
            <person name="Kellis M."/>
            <person name="Gelbart W."/>
            <person name="Iyer V.N."/>
            <person name="Pollard D.A."/>
            <person name="Sackton T.B."/>
            <person name="Larracuente A.M."/>
            <person name="Singh N.D."/>
            <person name="Abad J.P."/>
            <person name="Abt D.N."/>
            <person name="Adryan B."/>
            <person name="Aguade M."/>
            <person name="Akashi H."/>
            <person name="Anderson W.W."/>
            <person name="Aquadro C.F."/>
            <person name="Ardell D.H."/>
            <person name="Arguello R."/>
            <person name="Artieri C.G."/>
            <person name="Barbash D.A."/>
            <person name="Barker D."/>
            <person name="Barsanti P."/>
            <person name="Batterham P."/>
            <person name="Batzoglou S."/>
            <person name="Begun D."/>
            <person name="Bhutkar A."/>
            <person name="Blanco E."/>
            <person name="Bosak S.A."/>
            <person name="Bradley R.K."/>
            <person name="Brand A.D."/>
            <person name="Brent M.R."/>
            <person name="Brooks A.N."/>
            <person name="Brown R.H."/>
            <person name="Butlin R.K."/>
            <person name="Caggese C."/>
            <person name="Calvi B.R."/>
            <person name="Bernardo de Carvalho A."/>
            <person name="Caspi A."/>
            <person name="Castrezana S."/>
            <person name="Celniker S.E."/>
            <person name="Chang J.L."/>
            <person name="Chapple C."/>
            <person name="Chatterji S."/>
            <person name="Chinwalla A."/>
            <person name="Civetta A."/>
            <person name="Clifton S.W."/>
            <person name="Comeron J.M."/>
            <person name="Costello J.C."/>
            <person name="Coyne J.A."/>
            <person name="Daub J."/>
            <person name="David R.G."/>
            <person name="Delcher A.L."/>
            <person name="Delehaunty K."/>
            <person name="Do C.B."/>
            <person name="Ebling H."/>
            <person name="Edwards K."/>
            <person name="Eickbush T."/>
            <person name="Evans J.D."/>
            <person name="Filipski A."/>
            <person name="Findeiss S."/>
            <person name="Freyhult E."/>
            <person name="Fulton L."/>
            <person name="Fulton R."/>
            <person name="Garcia A.C."/>
            <person name="Gardiner A."/>
            <person name="Garfield D.A."/>
            <person name="Garvin B.E."/>
            <person name="Gibson G."/>
            <person name="Gilbert D."/>
            <person name="Gnerre S."/>
            <person name="Godfrey J."/>
            <person name="Good R."/>
            <person name="Gotea V."/>
            <person name="Gravely B."/>
            <person name="Greenberg A.J."/>
            <person name="Griffiths-Jones S."/>
            <person name="Gross S."/>
            <person name="Guigo R."/>
            <person name="Gustafson E.A."/>
            <person name="Haerty W."/>
            <person name="Hahn M.W."/>
            <person name="Halligan D.L."/>
            <person name="Halpern A.L."/>
            <person name="Halter G.M."/>
            <person name="Han M.V."/>
            <person name="Heger A."/>
            <person name="Hillier L."/>
            <person name="Hinrichs A.S."/>
            <person name="Holmes I."/>
            <person name="Hoskins R.A."/>
            <person name="Hubisz M.J."/>
            <person name="Hultmark D."/>
            <person name="Huntley M.A."/>
            <person name="Jaffe D.B."/>
            <person name="Jagadeeshan S."/>
            <person name="Jeck W.R."/>
            <person name="Johnson J."/>
            <person name="Jones C.D."/>
            <person name="Jordan W.C."/>
            <person name="Karpen G.H."/>
            <person name="Kataoka E."/>
            <person name="Keightley P.D."/>
            <person name="Kheradpour P."/>
            <person name="Kirkness E.F."/>
            <person name="Koerich L.B."/>
            <person name="Kristiansen K."/>
            <person name="Kudrna D."/>
            <person name="Kulathinal R.J."/>
            <person name="Kumar S."/>
            <person name="Kwok R."/>
            <person name="Lander E."/>
            <person name="Langley C.H."/>
            <person name="Lapoint R."/>
            <person name="Lazzaro B.P."/>
            <person name="Lee S.J."/>
            <person name="Levesque L."/>
            <person name="Li R."/>
            <person name="Lin C.F."/>
            <person name="Lin M.F."/>
            <person name="Lindblad-Toh K."/>
            <person name="Llopart A."/>
            <person name="Long M."/>
            <person name="Low L."/>
            <person name="Lozovsky E."/>
            <person name="Lu J."/>
            <person name="Luo M."/>
            <person name="Machado C.A."/>
            <person name="Makalowski W."/>
            <person name="Marzo M."/>
            <person name="Matsuda M."/>
            <person name="Matzkin L."/>
            <person name="McAllister B."/>
            <person name="McBride C.S."/>
            <person name="McKernan B."/>
            <person name="McKernan K."/>
            <person name="Mendez-Lago M."/>
            <person name="Minx P."/>
            <person name="Mollenhauer M.U."/>
            <person name="Montooth K."/>
            <person name="Mount S.M."/>
            <person name="Mu X."/>
            <person name="Myers E."/>
            <person name="Negre B."/>
            <person name="Newfeld S."/>
            <person name="Nielsen R."/>
            <person name="Noor M.A."/>
            <person name="O'Grady P."/>
            <person name="Pachter L."/>
            <person name="Papaceit M."/>
            <person name="Parisi M.J."/>
            <person name="Parisi M."/>
            <person name="Parts L."/>
            <person name="Pedersen J.S."/>
            <person name="Pesole G."/>
            <person name="Phillippy A.M."/>
            <person name="Ponting C.P."/>
            <person name="Pop M."/>
            <person name="Porcelli D."/>
            <person name="Powell J.R."/>
            <person name="Prohaska S."/>
            <person name="Pruitt K."/>
            <person name="Puig M."/>
            <person name="Quesneville H."/>
            <person name="Ram K.R."/>
            <person name="Rand D."/>
            <person name="Rasmussen M.D."/>
            <person name="Reed L.K."/>
            <person name="Reenan R."/>
            <person name="Reily A."/>
            <person name="Remington K.A."/>
            <person name="Rieger T.T."/>
            <person name="Ritchie M.G."/>
            <person name="Robin C."/>
            <person name="Rogers Y.H."/>
            <person name="Rohde C."/>
            <person name="Rozas J."/>
            <person name="Rubenfield M.J."/>
            <person name="Ruiz A."/>
            <person name="Russo S."/>
            <person name="Salzberg S.L."/>
            <person name="Sanchez-Gracia A."/>
            <person name="Saranga D.J."/>
            <person name="Sato H."/>
            <person name="Schaeffer S.W."/>
            <person name="Schatz M.C."/>
            <person name="Schlenke T."/>
            <person name="Schwartz R."/>
            <person name="Segarra C."/>
            <person name="Singh R.S."/>
            <person name="Sirot L."/>
            <person name="Sirota M."/>
            <person name="Sisneros N.B."/>
            <person name="Smith C.D."/>
            <person name="Smith T.F."/>
            <person name="Spieth J."/>
            <person name="Stage D.E."/>
            <person name="Stark A."/>
            <person name="Stephan W."/>
            <person name="Strausberg R.L."/>
            <person name="Strempel S."/>
            <person name="Sturgill D."/>
            <person name="Sutton G."/>
            <person name="Sutton G.G."/>
            <person name="Tao W."/>
            <person name="Teichmann S."/>
            <person name="Tobari Y.N."/>
            <person name="Tomimura Y."/>
            <person name="Tsolas J.M."/>
            <person name="Valente V.L."/>
            <person name="Venter E."/>
            <person name="Venter J.C."/>
            <person name="Vicario S."/>
            <person name="Vieira F.G."/>
            <person name="Vilella A.J."/>
            <person name="Villasante A."/>
            <person name="Walenz B."/>
            <person name="Wang J."/>
            <person name="Wasserman M."/>
            <person name="Watts T."/>
            <person name="Wilson D."/>
            <person name="Wilson R.K."/>
            <person name="Wing R.A."/>
            <person name="Wolfner M.F."/>
            <person name="Wong A."/>
            <person name="Wong G.K."/>
            <person name="Wu C.I."/>
            <person name="Wu G."/>
            <person name="Yamamoto D."/>
            <person name="Yang H.P."/>
            <person name="Yang S.P."/>
            <person name="Yorke J.A."/>
            <person name="Yoshida K."/>
            <person name="Zdobnov E."/>
            <person name="Zhang P."/>
            <person name="Zhang Y."/>
            <person name="Zimin A.V."/>
            <person name="Baldwin J."/>
            <person name="Abdouelleil A."/>
            <person name="Abdulkadir J."/>
            <person name="Abebe A."/>
            <person name="Abera B."/>
            <person name="Abreu J."/>
            <person name="Acer S.C."/>
            <person name="Aftuck L."/>
            <person name="Alexander A."/>
            <person name="An P."/>
            <person name="Anderson E."/>
            <person name="Anderson S."/>
            <person name="Arachi H."/>
            <person name="Azer M."/>
            <person name="Bachantsang P."/>
            <person name="Barry A."/>
            <person name="Bayul T."/>
            <person name="Berlin A."/>
            <person name="Bessette D."/>
            <person name="Bloom T."/>
            <person name="Blye J."/>
            <person name="Boguslavskiy L."/>
            <person name="Bonnet C."/>
            <person name="Boukhgalter B."/>
            <person name="Bourzgui I."/>
            <person name="Brown A."/>
            <person name="Cahill P."/>
            <person name="Channer S."/>
            <person name="Cheshatsang Y."/>
            <person name="Chuda L."/>
            <person name="Citroen M."/>
            <person name="Collymore A."/>
            <person name="Cooke P."/>
            <person name="Costello M."/>
            <person name="D'Aco K."/>
            <person name="Daza R."/>
            <person name="De Haan G."/>
            <person name="DeGray S."/>
            <person name="DeMaso C."/>
            <person name="Dhargay N."/>
            <person name="Dooley K."/>
            <person name="Dooley E."/>
            <person name="Doricent M."/>
            <person name="Dorje P."/>
            <person name="Dorjee K."/>
            <person name="Dupes A."/>
            <person name="Elong R."/>
            <person name="Falk J."/>
            <person name="Farina A."/>
            <person name="Faro S."/>
            <person name="Ferguson D."/>
            <person name="Fisher S."/>
            <person name="Foley C.D."/>
            <person name="Franke A."/>
            <person name="Friedrich D."/>
            <person name="Gadbois L."/>
            <person name="Gearin G."/>
            <person name="Gearin C.R."/>
            <person name="Giannoukos G."/>
            <person name="Goode T."/>
            <person name="Graham J."/>
            <person name="Grandbois E."/>
            <person name="Grewal S."/>
            <person name="Gyaltsen K."/>
            <person name="Hafez N."/>
            <person name="Hagos B."/>
            <person name="Hall J."/>
            <person name="Henson C."/>
            <person name="Hollinger A."/>
            <person name="Honan T."/>
            <person name="Huard M.D."/>
            <person name="Hughes L."/>
            <person name="Hurhula B."/>
            <person name="Husby M.E."/>
            <person name="Kamat A."/>
            <person name="Kanga B."/>
            <person name="Kashin S."/>
            <person name="Khazanovich D."/>
            <person name="Kisner P."/>
            <person name="Lance K."/>
            <person name="Lara M."/>
            <person name="Lee W."/>
            <person name="Lennon N."/>
            <person name="Letendre F."/>
            <person name="LeVine R."/>
            <person name="Lipovsky A."/>
            <person name="Liu X."/>
            <person name="Liu J."/>
            <person name="Liu S."/>
            <person name="Lokyitsang T."/>
            <person name="Lokyitsang Y."/>
            <person name="Lubonja R."/>
            <person name="Lui A."/>
            <person name="MacDonald P."/>
            <person name="Magnisalis V."/>
            <person name="Maru K."/>
            <person name="Matthews C."/>
            <person name="McCusker W."/>
            <person name="McDonough S."/>
            <person name="Mehta T."/>
            <person name="Meldrim J."/>
            <person name="Meneus L."/>
            <person name="Mihai O."/>
            <person name="Mihalev A."/>
            <person name="Mihova T."/>
            <person name="Mittelman R."/>
            <person name="Mlenga V."/>
            <person name="Montmayeur A."/>
            <person name="Mulrain L."/>
            <person name="Navidi A."/>
            <person name="Naylor J."/>
            <person name="Negash T."/>
            <person name="Nguyen T."/>
            <person name="Nguyen N."/>
            <person name="Nicol R."/>
            <person name="Norbu C."/>
            <person name="Norbu N."/>
            <person name="Novod N."/>
            <person name="O'Neill B."/>
            <person name="Osman S."/>
            <person name="Markiewicz E."/>
            <person name="Oyono O.L."/>
            <person name="Patti C."/>
            <person name="Phunkhang P."/>
            <person name="Pierre F."/>
            <person name="Priest M."/>
            <person name="Raghuraman S."/>
            <person name="Rege F."/>
            <person name="Reyes R."/>
            <person name="Rise C."/>
            <person name="Rogov P."/>
            <person name="Ross K."/>
            <person name="Ryan E."/>
            <person name="Settipalli S."/>
            <person name="Shea T."/>
            <person name="Sherpa N."/>
            <person name="Shi L."/>
            <person name="Shih D."/>
            <person name="Sparrow T."/>
            <person name="Spaulding J."/>
            <person name="Stalker J."/>
            <person name="Stange-Thomann N."/>
            <person name="Stavropoulos S."/>
            <person name="Stone C."/>
            <person name="Strader C."/>
            <person name="Tesfaye S."/>
            <person name="Thomson T."/>
            <person name="Thoulutsang Y."/>
            <person name="Thoulutsang D."/>
            <person name="Topham K."/>
            <person name="Topping I."/>
            <person name="Tsamla T."/>
            <person name="Vassiliev H."/>
            <person name="Vo A."/>
            <person name="Wangchuk T."/>
            <person name="Wangdi T."/>
            <person name="Weiand M."/>
            <person name="Wilkinson J."/>
            <person name="Wilson A."/>
            <person name="Yadav S."/>
            <person name="Young G."/>
            <person name="Yu Q."/>
            <person name="Zembek L."/>
            <person name="Zhong D."/>
            <person name="Zimmer A."/>
            <person name="Zwirko Z."/>
            <person name="Jaffe D.B."/>
            <person name="Alvarez P."/>
            <person name="Brockman W."/>
            <person name="Butler J."/>
            <person name="Chin C."/>
            <person name="Gnerre S."/>
            <person name="Grabherr M."/>
            <person name="Kleber M."/>
            <person name="Mauceli E."/>
            <person name="MacCallum I."/>
        </authorList>
    </citation>
    <scope>NUCLEOTIDE SEQUENCE [LARGE SCALE GENOMIC DNA]</scope>
    <source>
        <strain evidence="3">Tucson 15287-2541.00</strain>
    </source>
</reference>
<dbReference type="InParanoid" id="B4K2B8"/>
<feature type="compositionally biased region" description="Polar residues" evidence="1">
    <location>
        <begin position="1135"/>
        <end position="1147"/>
    </location>
</feature>
<dbReference type="HOGENOM" id="CLU_271843_0_0_1"/>
<evidence type="ECO:0000313" key="3">
    <source>
        <dbReference type="Proteomes" id="UP000001070"/>
    </source>
</evidence>
<protein>
    <submittedName>
        <fullName evidence="2">GH12964</fullName>
    </submittedName>
</protein>
<feature type="compositionally biased region" description="Low complexity" evidence="1">
    <location>
        <begin position="403"/>
        <end position="429"/>
    </location>
</feature>
<feature type="compositionally biased region" description="Low complexity" evidence="1">
    <location>
        <begin position="663"/>
        <end position="690"/>
    </location>
</feature>
<dbReference type="OrthoDB" id="6538186at2759"/>
<feature type="region of interest" description="Disordered" evidence="1">
    <location>
        <begin position="1029"/>
        <end position="1056"/>
    </location>
</feature>
<feature type="compositionally biased region" description="Basic and acidic residues" evidence="1">
    <location>
        <begin position="433"/>
        <end position="461"/>
    </location>
</feature>
<dbReference type="eggNOG" id="ENOG502SXMM">
    <property type="taxonomic scope" value="Eukaryota"/>
</dbReference>
<feature type="compositionally biased region" description="Low complexity" evidence="1">
    <location>
        <begin position="213"/>
        <end position="222"/>
    </location>
</feature>
<feature type="compositionally biased region" description="Basic and acidic residues" evidence="1">
    <location>
        <begin position="23"/>
        <end position="75"/>
    </location>
</feature>
<feature type="compositionally biased region" description="Low complexity" evidence="1">
    <location>
        <begin position="469"/>
        <end position="478"/>
    </location>
</feature>
<feature type="compositionally biased region" description="Low complexity" evidence="1">
    <location>
        <begin position="277"/>
        <end position="307"/>
    </location>
</feature>